<reference evidence="1 2" key="1">
    <citation type="submission" date="2016-06" db="EMBL/GenBank/DDBJ databases">
        <authorList>
            <person name="Kjaerup R.B."/>
            <person name="Dalgaard T.S."/>
            <person name="Juul-Madsen H.R."/>
        </authorList>
    </citation>
    <scope>NUCLEOTIDE SEQUENCE [LARGE SCALE GENOMIC DNA]</scope>
    <source>
        <strain evidence="1 2">Pb300</strain>
    </source>
</reference>
<evidence type="ECO:0000313" key="2">
    <source>
        <dbReference type="Proteomes" id="UP000242814"/>
    </source>
</evidence>
<dbReference type="Proteomes" id="UP000242814">
    <property type="component" value="Unassembled WGS sequence"/>
</dbReference>
<proteinExistence type="predicted"/>
<dbReference type="VEuPathDB" id="FungiDB:PABG_12012"/>
<sequence length="131" mass="14383">MKVSRAKRLDHDVPSKAPSQTLCGLCGGGFERAQSHKSHGTRARITGKGVSATLNGELLRKAKYICRTFESIAVRIQMRSSGGQFKETAMRILIETSKHEQAAAAIRLPPTALAESEGQEQKIIDLMEYIE</sequence>
<evidence type="ECO:0000313" key="1">
    <source>
        <dbReference type="EMBL" id="ODH17062.1"/>
    </source>
</evidence>
<name>A0A1D2J855_PARBR</name>
<comment type="caution">
    <text evidence="1">The sequence shown here is derived from an EMBL/GenBank/DDBJ whole genome shotgun (WGS) entry which is preliminary data.</text>
</comment>
<organism evidence="1 2">
    <name type="scientific">Paracoccidioides brasiliensis</name>
    <dbReference type="NCBI Taxonomy" id="121759"/>
    <lineage>
        <taxon>Eukaryota</taxon>
        <taxon>Fungi</taxon>
        <taxon>Dikarya</taxon>
        <taxon>Ascomycota</taxon>
        <taxon>Pezizomycotina</taxon>
        <taxon>Eurotiomycetes</taxon>
        <taxon>Eurotiomycetidae</taxon>
        <taxon>Onygenales</taxon>
        <taxon>Ajellomycetaceae</taxon>
        <taxon>Paracoccidioides</taxon>
    </lineage>
</organism>
<dbReference type="EMBL" id="LZYO01000330">
    <property type="protein sequence ID" value="ODH17062.1"/>
    <property type="molecule type" value="Genomic_DNA"/>
</dbReference>
<accession>A0A1D2J855</accession>
<protein>
    <submittedName>
        <fullName evidence="1">Uncharacterized protein</fullName>
    </submittedName>
</protein>
<dbReference type="AlphaFoldDB" id="A0A1D2J855"/>
<gene>
    <name evidence="1" type="ORF">ACO22_06307</name>
</gene>
<dbReference type="VEuPathDB" id="FungiDB:PADG_11919"/>